<feature type="transmembrane region" description="Helical" evidence="10">
    <location>
        <begin position="60"/>
        <end position="80"/>
    </location>
</feature>
<feature type="transmembrane region" description="Helical" evidence="10">
    <location>
        <begin position="115"/>
        <end position="132"/>
    </location>
</feature>
<evidence type="ECO:0000259" key="11">
    <source>
        <dbReference type="Pfam" id="PF07730"/>
    </source>
</evidence>
<dbReference type="CDD" id="cd16917">
    <property type="entry name" value="HATPase_UhpB-NarQ-NarX-like"/>
    <property type="match status" value="1"/>
</dbReference>
<keyword evidence="13" id="KW-1185">Reference proteome</keyword>
<evidence type="ECO:0000256" key="3">
    <source>
        <dbReference type="ARBA" id="ARBA00022553"/>
    </source>
</evidence>
<feature type="transmembrane region" description="Helical" evidence="10">
    <location>
        <begin position="30"/>
        <end position="48"/>
    </location>
</feature>
<organism evidence="12 13">
    <name type="scientific">Clostridium mobile</name>
    <dbReference type="NCBI Taxonomy" id="2841512"/>
    <lineage>
        <taxon>Bacteria</taxon>
        <taxon>Bacillati</taxon>
        <taxon>Bacillota</taxon>
        <taxon>Clostridia</taxon>
        <taxon>Eubacteriales</taxon>
        <taxon>Clostridiaceae</taxon>
        <taxon>Clostridium</taxon>
    </lineage>
</organism>
<keyword evidence="8" id="KW-0902">Two-component regulatory system</keyword>
<evidence type="ECO:0000256" key="7">
    <source>
        <dbReference type="ARBA" id="ARBA00022840"/>
    </source>
</evidence>
<dbReference type="Proteomes" id="UP000726170">
    <property type="component" value="Unassembled WGS sequence"/>
</dbReference>
<evidence type="ECO:0000256" key="9">
    <source>
        <dbReference type="SAM" id="Coils"/>
    </source>
</evidence>
<dbReference type="RefSeq" id="WP_216440165.1">
    <property type="nucleotide sequence ID" value="NZ_JAHLQF010000003.1"/>
</dbReference>
<dbReference type="EC" id="2.7.13.3" evidence="2"/>
<feature type="transmembrane region" description="Helical" evidence="10">
    <location>
        <begin position="6"/>
        <end position="23"/>
    </location>
</feature>
<evidence type="ECO:0000256" key="2">
    <source>
        <dbReference type="ARBA" id="ARBA00012438"/>
    </source>
</evidence>
<keyword evidence="3" id="KW-0597">Phosphoprotein</keyword>
<protein>
    <recommendedName>
        <fullName evidence="2">histidine kinase</fullName>
        <ecNumber evidence="2">2.7.13.3</ecNumber>
    </recommendedName>
</protein>
<evidence type="ECO:0000313" key="13">
    <source>
        <dbReference type="Proteomes" id="UP000726170"/>
    </source>
</evidence>
<evidence type="ECO:0000256" key="5">
    <source>
        <dbReference type="ARBA" id="ARBA00022741"/>
    </source>
</evidence>
<keyword evidence="6 12" id="KW-0418">Kinase</keyword>
<accession>A0ABS6ELU6</accession>
<evidence type="ECO:0000256" key="4">
    <source>
        <dbReference type="ARBA" id="ARBA00022679"/>
    </source>
</evidence>
<keyword evidence="7" id="KW-0067">ATP-binding</keyword>
<name>A0ABS6ELU6_9CLOT</name>
<dbReference type="GO" id="GO:0016301">
    <property type="term" value="F:kinase activity"/>
    <property type="evidence" value="ECO:0007669"/>
    <property type="project" value="UniProtKB-KW"/>
</dbReference>
<gene>
    <name evidence="12" type="ORF">KQI86_15055</name>
</gene>
<dbReference type="Pfam" id="PF07730">
    <property type="entry name" value="HisKA_3"/>
    <property type="match status" value="1"/>
</dbReference>
<dbReference type="InterPro" id="IPR050482">
    <property type="entry name" value="Sensor_HK_TwoCompSys"/>
</dbReference>
<evidence type="ECO:0000313" key="12">
    <source>
        <dbReference type="EMBL" id="MBU5485636.1"/>
    </source>
</evidence>
<proteinExistence type="predicted"/>
<keyword evidence="5" id="KW-0547">Nucleotide-binding</keyword>
<feature type="domain" description="Signal transduction histidine kinase subgroup 3 dimerisation and phosphoacceptor" evidence="11">
    <location>
        <begin position="177"/>
        <end position="242"/>
    </location>
</feature>
<dbReference type="EMBL" id="JAHLQF010000003">
    <property type="protein sequence ID" value="MBU5485636.1"/>
    <property type="molecule type" value="Genomic_DNA"/>
</dbReference>
<dbReference type="InterPro" id="IPR011712">
    <property type="entry name" value="Sig_transdc_His_kin_sub3_dim/P"/>
</dbReference>
<dbReference type="PANTHER" id="PTHR24421">
    <property type="entry name" value="NITRATE/NITRITE SENSOR PROTEIN NARX-RELATED"/>
    <property type="match status" value="1"/>
</dbReference>
<evidence type="ECO:0000256" key="1">
    <source>
        <dbReference type="ARBA" id="ARBA00000085"/>
    </source>
</evidence>
<sequence length="368" mass="42397">MDKWIILNKLIILVYSSLKYITLYEKRDELTVLFLLLYIAISMLLYISENKNTKIVLGNVISIFLIVSGVYITPLFLFLLPINLFELMYRIPVDNIYLNISIIATTIFMEKDSRLEYLFISIATYLLFSLLIKSKDRIDELMKENDNLKLSYDNMQSKIIKDAEYESQIIYTSKLEERNKIAQEIHDKIGHTLSGSILQLQASKMLMEKDKEKSITLMDNTISVLSEGMESIRVTLRNIKPPFEQVGINKIKLLLEEFTSNSNIKHTFMFQGEVQNVTYRQWKVIEENIKECLTNTIKYSKGNKLTVDLQVFNKIIRTEIKDNGVGSFNFRKGMGLKGIEERCGSMGGKVIVDGSRGFSVVIILPVES</sequence>
<evidence type="ECO:0000256" key="10">
    <source>
        <dbReference type="SAM" id="Phobius"/>
    </source>
</evidence>
<keyword evidence="10" id="KW-0472">Membrane</keyword>
<evidence type="ECO:0000256" key="6">
    <source>
        <dbReference type="ARBA" id="ARBA00022777"/>
    </source>
</evidence>
<keyword evidence="10" id="KW-0812">Transmembrane</keyword>
<keyword evidence="4" id="KW-0808">Transferase</keyword>
<feature type="coiled-coil region" evidence="9">
    <location>
        <begin position="131"/>
        <end position="158"/>
    </location>
</feature>
<reference evidence="12 13" key="1">
    <citation type="submission" date="2021-06" db="EMBL/GenBank/DDBJ databases">
        <authorList>
            <person name="Sun Q."/>
            <person name="Li D."/>
        </authorList>
    </citation>
    <scope>NUCLEOTIDE SEQUENCE [LARGE SCALE GENOMIC DNA]</scope>
    <source>
        <strain evidence="12 13">MSJ-11</strain>
    </source>
</reference>
<keyword evidence="9" id="KW-0175">Coiled coil</keyword>
<keyword evidence="10" id="KW-1133">Transmembrane helix</keyword>
<evidence type="ECO:0000256" key="8">
    <source>
        <dbReference type="ARBA" id="ARBA00023012"/>
    </source>
</evidence>
<comment type="catalytic activity">
    <reaction evidence="1">
        <text>ATP + protein L-histidine = ADP + protein N-phospho-L-histidine.</text>
        <dbReference type="EC" id="2.7.13.3"/>
    </reaction>
</comment>
<dbReference type="PANTHER" id="PTHR24421:SF10">
    <property type="entry name" value="NITRATE_NITRITE SENSOR PROTEIN NARQ"/>
    <property type="match status" value="1"/>
</dbReference>
<comment type="caution">
    <text evidence="12">The sequence shown here is derived from an EMBL/GenBank/DDBJ whole genome shotgun (WGS) entry which is preliminary data.</text>
</comment>